<gene>
    <name evidence="1" type="ORF">SBA5_450104</name>
</gene>
<accession>A0A2N9LMN1</accession>
<dbReference type="EMBL" id="OKRB01000103">
    <property type="protein sequence ID" value="SPE24510.1"/>
    <property type="molecule type" value="Genomic_DNA"/>
</dbReference>
<protein>
    <submittedName>
        <fullName evidence="1">Uncharacterized protein</fullName>
    </submittedName>
</protein>
<dbReference type="AlphaFoldDB" id="A0A2N9LMN1"/>
<sequence>MSTELLQSPFDPAVVGPASRFINESREKQLAQAVEGLAVLRFSVILTARWESSEIEDAEQRAELRKELVVLRKQYGDKLDEIAMTFGVDHAMTVKEEVERNVILPREVKVSGLPVHCNGEVADSDFEV</sequence>
<evidence type="ECO:0000313" key="2">
    <source>
        <dbReference type="Proteomes" id="UP000239735"/>
    </source>
</evidence>
<reference evidence="2" key="1">
    <citation type="submission" date="2018-02" db="EMBL/GenBank/DDBJ databases">
        <authorList>
            <person name="Hausmann B."/>
        </authorList>
    </citation>
    <scope>NUCLEOTIDE SEQUENCE [LARGE SCALE GENOMIC DNA]</scope>
    <source>
        <strain evidence="2">Peat soil MAG SbA5</strain>
    </source>
</reference>
<proteinExistence type="predicted"/>
<name>A0A2N9LMN1_9BACT</name>
<dbReference type="Proteomes" id="UP000239735">
    <property type="component" value="Unassembled WGS sequence"/>
</dbReference>
<evidence type="ECO:0000313" key="1">
    <source>
        <dbReference type="EMBL" id="SPE24510.1"/>
    </source>
</evidence>
<organism evidence="1 2">
    <name type="scientific">Candidatus Sulfuritelmatomonas gaucii</name>
    <dbReference type="NCBI Taxonomy" id="2043161"/>
    <lineage>
        <taxon>Bacteria</taxon>
        <taxon>Pseudomonadati</taxon>
        <taxon>Acidobacteriota</taxon>
        <taxon>Terriglobia</taxon>
        <taxon>Terriglobales</taxon>
        <taxon>Acidobacteriaceae</taxon>
        <taxon>Candidatus Sulfuritelmatomonas</taxon>
    </lineage>
</organism>